<sequence>MDILRVSGVQEEQNSEKKWLCYRLDKQALVIFVKFSGDESLEKIEEEKEEEEKEKEKEEESGESIDLN</sequence>
<organism evidence="2 3">
    <name type="scientific">Brassica campestris</name>
    <name type="common">Field mustard</name>
    <dbReference type="NCBI Taxonomy" id="3711"/>
    <lineage>
        <taxon>Eukaryota</taxon>
        <taxon>Viridiplantae</taxon>
        <taxon>Streptophyta</taxon>
        <taxon>Embryophyta</taxon>
        <taxon>Tracheophyta</taxon>
        <taxon>Spermatophyta</taxon>
        <taxon>Magnoliopsida</taxon>
        <taxon>eudicotyledons</taxon>
        <taxon>Gunneridae</taxon>
        <taxon>Pentapetalae</taxon>
        <taxon>rosids</taxon>
        <taxon>malvids</taxon>
        <taxon>Brassicales</taxon>
        <taxon>Brassicaceae</taxon>
        <taxon>Brassiceae</taxon>
        <taxon>Brassica</taxon>
    </lineage>
</organism>
<gene>
    <name evidence="2" type="ORF">BRAPAZ1V2_A08P33390.2</name>
</gene>
<accession>A0A8D9HH71</accession>
<feature type="region of interest" description="Disordered" evidence="1">
    <location>
        <begin position="43"/>
        <end position="68"/>
    </location>
</feature>
<evidence type="ECO:0000256" key="1">
    <source>
        <dbReference type="SAM" id="MobiDB-lite"/>
    </source>
</evidence>
<name>A0A8D9HH71_BRACM</name>
<dbReference type="Proteomes" id="UP000694005">
    <property type="component" value="Chromosome A08"/>
</dbReference>
<proteinExistence type="predicted"/>
<evidence type="ECO:0000313" key="2">
    <source>
        <dbReference type="EMBL" id="CAG7899673.1"/>
    </source>
</evidence>
<dbReference type="Gramene" id="A08p33390.2_BraZ1">
    <property type="protein sequence ID" value="A08p33390.2_BraZ1.CDS"/>
    <property type="gene ID" value="A08g33390.2_BraZ1"/>
</dbReference>
<reference evidence="2 3" key="1">
    <citation type="submission" date="2021-07" db="EMBL/GenBank/DDBJ databases">
        <authorList>
            <consortium name="Genoscope - CEA"/>
            <person name="William W."/>
        </authorList>
    </citation>
    <scope>NUCLEOTIDE SEQUENCE [LARGE SCALE GENOMIC DNA]</scope>
</reference>
<dbReference type="AlphaFoldDB" id="A0A8D9HH71"/>
<protein>
    <submittedName>
        <fullName evidence="2">Uncharacterized protein</fullName>
    </submittedName>
</protein>
<dbReference type="EMBL" id="LS974624">
    <property type="protein sequence ID" value="CAG7899673.1"/>
    <property type="molecule type" value="Genomic_DNA"/>
</dbReference>
<evidence type="ECO:0000313" key="3">
    <source>
        <dbReference type="Proteomes" id="UP000694005"/>
    </source>
</evidence>
<feature type="compositionally biased region" description="Acidic residues" evidence="1">
    <location>
        <begin position="47"/>
        <end position="68"/>
    </location>
</feature>